<protein>
    <submittedName>
        <fullName evidence="3">Sulfite exporter TauE/SafE family protein</fullName>
    </submittedName>
</protein>
<dbReference type="PANTHER" id="PTHR42208:SF1">
    <property type="entry name" value="HEAVY METAL TRANSPORTER"/>
    <property type="match status" value="1"/>
</dbReference>
<feature type="domain" description="Urease accessory protein UreH-like transmembrane" evidence="2">
    <location>
        <begin position="10"/>
        <end position="206"/>
    </location>
</feature>
<dbReference type="PANTHER" id="PTHR42208">
    <property type="entry name" value="HEAVY METAL TRANSPORTER-RELATED"/>
    <property type="match status" value="1"/>
</dbReference>
<keyword evidence="1" id="KW-0812">Transmembrane</keyword>
<dbReference type="KEGG" id="plig:NAG76_17025"/>
<evidence type="ECO:0000256" key="1">
    <source>
        <dbReference type="SAM" id="Phobius"/>
    </source>
</evidence>
<dbReference type="Pfam" id="PF13386">
    <property type="entry name" value="DsbD_2"/>
    <property type="match status" value="1"/>
</dbReference>
<proteinExistence type="predicted"/>
<gene>
    <name evidence="3" type="ORF">NAG76_17025</name>
</gene>
<feature type="transmembrane region" description="Helical" evidence="1">
    <location>
        <begin position="196"/>
        <end position="219"/>
    </location>
</feature>
<feature type="transmembrane region" description="Helical" evidence="1">
    <location>
        <begin position="6"/>
        <end position="32"/>
    </location>
</feature>
<sequence length="227" mass="24215">MMTLSSMILVVMTGLLSSAHCIGMCGGIVTAVTLQSPLSATKTTLLYHAGRAFSYTLFGIILGAVGSFVEVAGQLAGMKGIASIVGGCFLLLWVWRKFQIPGMSKLSANLHKNLFNGVKYWRGGQQWYVLATGVAFGFLPCGLTYAMGIEAAATGHWYTGGLTMLLFALGTFPALLLAASISIVASKKWRKVMRQLGTWTAVIIGVISIMRGLAAGGIIPSIHHWLW</sequence>
<feature type="transmembrane region" description="Helical" evidence="1">
    <location>
        <begin position="127"/>
        <end position="149"/>
    </location>
</feature>
<name>A0A9J6ZC60_9BACL</name>
<dbReference type="InterPro" id="IPR039447">
    <property type="entry name" value="UreH-like_TM_dom"/>
</dbReference>
<evidence type="ECO:0000259" key="2">
    <source>
        <dbReference type="Pfam" id="PF13386"/>
    </source>
</evidence>
<feature type="transmembrane region" description="Helical" evidence="1">
    <location>
        <begin position="52"/>
        <end position="69"/>
    </location>
</feature>
<dbReference type="EMBL" id="CP097899">
    <property type="protein sequence ID" value="URN93520.1"/>
    <property type="molecule type" value="Genomic_DNA"/>
</dbReference>
<reference evidence="3" key="1">
    <citation type="submission" date="2022-05" db="EMBL/GenBank/DDBJ databases">
        <title>Novel bacterial taxa in a minimal lignocellulolytic consortium and its capacity to transform plastics disclosed by genome-resolved metagenomics.</title>
        <authorList>
            <person name="Rodriguez C.A.D."/>
            <person name="Diaz-Garcia L."/>
            <person name="Herrera K."/>
            <person name="Tarazona N.A."/>
            <person name="Sproer C."/>
            <person name="Overmann J."/>
            <person name="Jimenez D.J."/>
        </authorList>
    </citation>
    <scope>NUCLEOTIDE SEQUENCE</scope>
    <source>
        <strain evidence="3">MAG5</strain>
    </source>
</reference>
<keyword evidence="1" id="KW-1133">Transmembrane helix</keyword>
<dbReference type="AlphaFoldDB" id="A0A9J6ZC60"/>
<feature type="transmembrane region" description="Helical" evidence="1">
    <location>
        <begin position="75"/>
        <end position="95"/>
    </location>
</feature>
<feature type="transmembrane region" description="Helical" evidence="1">
    <location>
        <begin position="161"/>
        <end position="184"/>
    </location>
</feature>
<organism evidence="3 4">
    <name type="scientific">Candidatus Pristimantibacillus lignocellulolyticus</name>
    <dbReference type="NCBI Taxonomy" id="2994561"/>
    <lineage>
        <taxon>Bacteria</taxon>
        <taxon>Bacillati</taxon>
        <taxon>Bacillota</taxon>
        <taxon>Bacilli</taxon>
        <taxon>Bacillales</taxon>
        <taxon>Paenibacillaceae</taxon>
        <taxon>Candidatus Pristimantibacillus</taxon>
    </lineage>
</organism>
<evidence type="ECO:0000313" key="4">
    <source>
        <dbReference type="Proteomes" id="UP001056756"/>
    </source>
</evidence>
<evidence type="ECO:0000313" key="3">
    <source>
        <dbReference type="EMBL" id="URN93520.1"/>
    </source>
</evidence>
<dbReference type="Proteomes" id="UP001056756">
    <property type="component" value="Chromosome"/>
</dbReference>
<accession>A0A9J6ZC60</accession>
<keyword evidence="1" id="KW-0472">Membrane</keyword>